<evidence type="ECO:0008006" key="2">
    <source>
        <dbReference type="Google" id="ProtNLM"/>
    </source>
</evidence>
<proteinExistence type="predicted"/>
<dbReference type="PANTHER" id="PTHR12993:SF11">
    <property type="entry name" value="N-ACETYLGLUCOSAMINYL-PHOSPHATIDYLINOSITOL DE-N-ACETYLASE"/>
    <property type="match status" value="1"/>
</dbReference>
<reference evidence="1" key="1">
    <citation type="submission" date="2018-05" db="EMBL/GenBank/DDBJ databases">
        <authorList>
            <person name="Lanie J.A."/>
            <person name="Ng W.-L."/>
            <person name="Kazmierczak K.M."/>
            <person name="Andrzejewski T.M."/>
            <person name="Davidsen T.M."/>
            <person name="Wayne K.J."/>
            <person name="Tettelin H."/>
            <person name="Glass J.I."/>
            <person name="Rusch D."/>
            <person name="Podicherti R."/>
            <person name="Tsui H.-C.T."/>
            <person name="Winkler M.E."/>
        </authorList>
    </citation>
    <scope>NUCLEOTIDE SEQUENCE</scope>
</reference>
<accession>A0A382M6M5</accession>
<name>A0A382M6M5_9ZZZZ</name>
<dbReference type="GO" id="GO:0016811">
    <property type="term" value="F:hydrolase activity, acting on carbon-nitrogen (but not peptide) bonds, in linear amides"/>
    <property type="evidence" value="ECO:0007669"/>
    <property type="project" value="TreeGrafter"/>
</dbReference>
<dbReference type="AlphaFoldDB" id="A0A382M6M5"/>
<dbReference type="InterPro" id="IPR003737">
    <property type="entry name" value="GlcNAc_PI_deacetylase-related"/>
</dbReference>
<dbReference type="PANTHER" id="PTHR12993">
    <property type="entry name" value="N-ACETYLGLUCOSAMINYL-PHOSPHATIDYLINOSITOL DE-N-ACETYLASE-RELATED"/>
    <property type="match status" value="1"/>
</dbReference>
<gene>
    <name evidence="1" type="ORF">METZ01_LOCUS295735</name>
</gene>
<dbReference type="SUPFAM" id="SSF102588">
    <property type="entry name" value="LmbE-like"/>
    <property type="match status" value="1"/>
</dbReference>
<evidence type="ECO:0000313" key="1">
    <source>
        <dbReference type="EMBL" id="SVC42881.1"/>
    </source>
</evidence>
<sequence>MNVLFVGAHPDDIETFAGGTAARYKAHGDSLFFCVATNGNVGSSTLPLDEIASIRHEEAKAGAKVLDAELIWLDFDDEFLLDSRETRLAFINAFRISRPDVVFCHWRNDYNPDHSISGYLVDECVSMAVIPNIRTDEPPTNKIPHVYYMDTPAGVNFEPELYVDITETFPQKVELVSKHESQNQWMKDMFGYELKAFLEIPANFRGLQAGVKMAEAFKPSIRWGRTFTRHLLPDCLEAVKF</sequence>
<dbReference type="Pfam" id="PF02585">
    <property type="entry name" value="PIG-L"/>
    <property type="match status" value="1"/>
</dbReference>
<organism evidence="1">
    <name type="scientific">marine metagenome</name>
    <dbReference type="NCBI Taxonomy" id="408172"/>
    <lineage>
        <taxon>unclassified sequences</taxon>
        <taxon>metagenomes</taxon>
        <taxon>ecological metagenomes</taxon>
    </lineage>
</organism>
<dbReference type="InterPro" id="IPR024078">
    <property type="entry name" value="LmbE-like_dom_sf"/>
</dbReference>
<dbReference type="Gene3D" id="3.40.50.10320">
    <property type="entry name" value="LmbE-like"/>
    <property type="match status" value="1"/>
</dbReference>
<dbReference type="EMBL" id="UINC01090704">
    <property type="protein sequence ID" value="SVC42881.1"/>
    <property type="molecule type" value="Genomic_DNA"/>
</dbReference>
<protein>
    <recommendedName>
        <fullName evidence="2">LmbE family protein</fullName>
    </recommendedName>
</protein>